<keyword evidence="9" id="KW-1185">Reference proteome</keyword>
<proteinExistence type="predicted"/>
<dbReference type="KEGG" id="dwi:6638854"/>
<keyword evidence="2 6" id="KW-0732">Signal</keyword>
<evidence type="ECO:0000256" key="4">
    <source>
        <dbReference type="ARBA" id="ARBA00023157"/>
    </source>
</evidence>
<dbReference type="InterPro" id="IPR036508">
    <property type="entry name" value="Chitin-bd_dom_sf"/>
</dbReference>
<feature type="domain" description="Chitin-binding type-2" evidence="7">
    <location>
        <begin position="211"/>
        <end position="276"/>
    </location>
</feature>
<reference evidence="8 9" key="1">
    <citation type="journal article" date="2007" name="Nature">
        <title>Evolution of genes and genomes on the Drosophila phylogeny.</title>
        <authorList>
            <consortium name="Drosophila 12 Genomes Consortium"/>
            <person name="Clark A.G."/>
            <person name="Eisen M.B."/>
            <person name="Smith D.R."/>
            <person name="Bergman C.M."/>
            <person name="Oliver B."/>
            <person name="Markow T.A."/>
            <person name="Kaufman T.C."/>
            <person name="Kellis M."/>
            <person name="Gelbart W."/>
            <person name="Iyer V.N."/>
            <person name="Pollard D.A."/>
            <person name="Sackton T.B."/>
            <person name="Larracuente A.M."/>
            <person name="Singh N.D."/>
            <person name="Abad J.P."/>
            <person name="Abt D.N."/>
            <person name="Adryan B."/>
            <person name="Aguade M."/>
            <person name="Akashi H."/>
            <person name="Anderson W.W."/>
            <person name="Aquadro C.F."/>
            <person name="Ardell D.H."/>
            <person name="Arguello R."/>
            <person name="Artieri C.G."/>
            <person name="Barbash D.A."/>
            <person name="Barker D."/>
            <person name="Barsanti P."/>
            <person name="Batterham P."/>
            <person name="Batzoglou S."/>
            <person name="Begun D."/>
            <person name="Bhutkar A."/>
            <person name="Blanco E."/>
            <person name="Bosak S.A."/>
            <person name="Bradley R.K."/>
            <person name="Brand A.D."/>
            <person name="Brent M.R."/>
            <person name="Brooks A.N."/>
            <person name="Brown R.H."/>
            <person name="Butlin R.K."/>
            <person name="Caggese C."/>
            <person name="Calvi B.R."/>
            <person name="Bernardo de Carvalho A."/>
            <person name="Caspi A."/>
            <person name="Castrezana S."/>
            <person name="Celniker S.E."/>
            <person name="Chang J.L."/>
            <person name="Chapple C."/>
            <person name="Chatterji S."/>
            <person name="Chinwalla A."/>
            <person name="Civetta A."/>
            <person name="Clifton S.W."/>
            <person name="Comeron J.M."/>
            <person name="Costello J.C."/>
            <person name="Coyne J.A."/>
            <person name="Daub J."/>
            <person name="David R.G."/>
            <person name="Delcher A.L."/>
            <person name="Delehaunty K."/>
            <person name="Do C.B."/>
            <person name="Ebling H."/>
            <person name="Edwards K."/>
            <person name="Eickbush T."/>
            <person name="Evans J.D."/>
            <person name="Filipski A."/>
            <person name="Findeiss S."/>
            <person name="Freyhult E."/>
            <person name="Fulton L."/>
            <person name="Fulton R."/>
            <person name="Garcia A.C."/>
            <person name="Gardiner A."/>
            <person name="Garfield D.A."/>
            <person name="Garvin B.E."/>
            <person name="Gibson G."/>
            <person name="Gilbert D."/>
            <person name="Gnerre S."/>
            <person name="Godfrey J."/>
            <person name="Good R."/>
            <person name="Gotea V."/>
            <person name="Gravely B."/>
            <person name="Greenberg A.J."/>
            <person name="Griffiths-Jones S."/>
            <person name="Gross S."/>
            <person name="Guigo R."/>
            <person name="Gustafson E.A."/>
            <person name="Haerty W."/>
            <person name="Hahn M.W."/>
            <person name="Halligan D.L."/>
            <person name="Halpern A.L."/>
            <person name="Halter G.M."/>
            <person name="Han M.V."/>
            <person name="Heger A."/>
            <person name="Hillier L."/>
            <person name="Hinrichs A.S."/>
            <person name="Holmes I."/>
            <person name="Hoskins R.A."/>
            <person name="Hubisz M.J."/>
            <person name="Hultmark D."/>
            <person name="Huntley M.A."/>
            <person name="Jaffe D.B."/>
            <person name="Jagadeeshan S."/>
            <person name="Jeck W.R."/>
            <person name="Johnson J."/>
            <person name="Jones C.D."/>
            <person name="Jordan W.C."/>
            <person name="Karpen G.H."/>
            <person name="Kataoka E."/>
            <person name="Keightley P.D."/>
            <person name="Kheradpour P."/>
            <person name="Kirkness E.F."/>
            <person name="Koerich L.B."/>
            <person name="Kristiansen K."/>
            <person name="Kudrna D."/>
            <person name="Kulathinal R.J."/>
            <person name="Kumar S."/>
            <person name="Kwok R."/>
            <person name="Lander E."/>
            <person name="Langley C.H."/>
            <person name="Lapoint R."/>
            <person name="Lazzaro B.P."/>
            <person name="Lee S.J."/>
            <person name="Levesque L."/>
            <person name="Li R."/>
            <person name="Lin C.F."/>
            <person name="Lin M.F."/>
            <person name="Lindblad-Toh K."/>
            <person name="Llopart A."/>
            <person name="Long M."/>
            <person name="Low L."/>
            <person name="Lozovsky E."/>
            <person name="Lu J."/>
            <person name="Luo M."/>
            <person name="Machado C.A."/>
            <person name="Makalowski W."/>
            <person name="Marzo M."/>
            <person name="Matsuda M."/>
            <person name="Matzkin L."/>
            <person name="McAllister B."/>
            <person name="McBride C.S."/>
            <person name="McKernan B."/>
            <person name="McKernan K."/>
            <person name="Mendez-Lago M."/>
            <person name="Minx P."/>
            <person name="Mollenhauer M.U."/>
            <person name="Montooth K."/>
            <person name="Mount S.M."/>
            <person name="Mu X."/>
            <person name="Myers E."/>
            <person name="Negre B."/>
            <person name="Newfeld S."/>
            <person name="Nielsen R."/>
            <person name="Noor M.A."/>
            <person name="O'Grady P."/>
            <person name="Pachter L."/>
            <person name="Papaceit M."/>
            <person name="Parisi M.J."/>
            <person name="Parisi M."/>
            <person name="Parts L."/>
            <person name="Pedersen J.S."/>
            <person name="Pesole G."/>
            <person name="Phillippy A.M."/>
            <person name="Ponting C.P."/>
            <person name="Pop M."/>
            <person name="Porcelli D."/>
            <person name="Powell J.R."/>
            <person name="Prohaska S."/>
            <person name="Pruitt K."/>
            <person name="Puig M."/>
            <person name="Quesneville H."/>
            <person name="Ram K.R."/>
            <person name="Rand D."/>
            <person name="Rasmussen M.D."/>
            <person name="Reed L.K."/>
            <person name="Reenan R."/>
            <person name="Reily A."/>
            <person name="Remington K.A."/>
            <person name="Rieger T.T."/>
            <person name="Ritchie M.G."/>
            <person name="Robin C."/>
            <person name="Rogers Y.H."/>
            <person name="Rohde C."/>
            <person name="Rozas J."/>
            <person name="Rubenfield M.J."/>
            <person name="Ruiz A."/>
            <person name="Russo S."/>
            <person name="Salzberg S.L."/>
            <person name="Sanchez-Gracia A."/>
            <person name="Saranga D.J."/>
            <person name="Sato H."/>
            <person name="Schaeffer S.W."/>
            <person name="Schatz M.C."/>
            <person name="Schlenke T."/>
            <person name="Schwartz R."/>
            <person name="Segarra C."/>
            <person name="Singh R.S."/>
            <person name="Sirot L."/>
            <person name="Sirota M."/>
            <person name="Sisneros N.B."/>
            <person name="Smith C.D."/>
            <person name="Smith T.F."/>
            <person name="Spieth J."/>
            <person name="Stage D.E."/>
            <person name="Stark A."/>
            <person name="Stephan W."/>
            <person name="Strausberg R.L."/>
            <person name="Strempel S."/>
            <person name="Sturgill D."/>
            <person name="Sutton G."/>
            <person name="Sutton G.G."/>
            <person name="Tao W."/>
            <person name="Teichmann S."/>
            <person name="Tobari Y.N."/>
            <person name="Tomimura Y."/>
            <person name="Tsolas J.M."/>
            <person name="Valente V.L."/>
            <person name="Venter E."/>
            <person name="Venter J.C."/>
            <person name="Vicario S."/>
            <person name="Vieira F.G."/>
            <person name="Vilella A.J."/>
            <person name="Villasante A."/>
            <person name="Walenz B."/>
            <person name="Wang J."/>
            <person name="Wasserman M."/>
            <person name="Watts T."/>
            <person name="Wilson D."/>
            <person name="Wilson R.K."/>
            <person name="Wing R.A."/>
            <person name="Wolfner M.F."/>
            <person name="Wong A."/>
            <person name="Wong G.K."/>
            <person name="Wu C.I."/>
            <person name="Wu G."/>
            <person name="Yamamoto D."/>
            <person name="Yang H.P."/>
            <person name="Yang S.P."/>
            <person name="Yorke J.A."/>
            <person name="Yoshida K."/>
            <person name="Zdobnov E."/>
            <person name="Zhang P."/>
            <person name="Zhang Y."/>
            <person name="Zimin A.V."/>
            <person name="Baldwin J."/>
            <person name="Abdouelleil A."/>
            <person name="Abdulkadir J."/>
            <person name="Abebe A."/>
            <person name="Abera B."/>
            <person name="Abreu J."/>
            <person name="Acer S.C."/>
            <person name="Aftuck L."/>
            <person name="Alexander A."/>
            <person name="An P."/>
            <person name="Anderson E."/>
            <person name="Anderson S."/>
            <person name="Arachi H."/>
            <person name="Azer M."/>
            <person name="Bachantsang P."/>
            <person name="Barry A."/>
            <person name="Bayul T."/>
            <person name="Berlin A."/>
            <person name="Bessette D."/>
            <person name="Bloom T."/>
            <person name="Blye J."/>
            <person name="Boguslavskiy L."/>
            <person name="Bonnet C."/>
            <person name="Boukhgalter B."/>
            <person name="Bourzgui I."/>
            <person name="Brown A."/>
            <person name="Cahill P."/>
            <person name="Channer S."/>
            <person name="Cheshatsang Y."/>
            <person name="Chuda L."/>
            <person name="Citroen M."/>
            <person name="Collymore A."/>
            <person name="Cooke P."/>
            <person name="Costello M."/>
            <person name="D'Aco K."/>
            <person name="Daza R."/>
            <person name="De Haan G."/>
            <person name="DeGray S."/>
            <person name="DeMaso C."/>
            <person name="Dhargay N."/>
            <person name="Dooley K."/>
            <person name="Dooley E."/>
            <person name="Doricent M."/>
            <person name="Dorje P."/>
            <person name="Dorjee K."/>
            <person name="Dupes A."/>
            <person name="Elong R."/>
            <person name="Falk J."/>
            <person name="Farina A."/>
            <person name="Faro S."/>
            <person name="Ferguson D."/>
            <person name="Fisher S."/>
            <person name="Foley C.D."/>
            <person name="Franke A."/>
            <person name="Friedrich D."/>
            <person name="Gadbois L."/>
            <person name="Gearin G."/>
            <person name="Gearin C.R."/>
            <person name="Giannoukos G."/>
            <person name="Goode T."/>
            <person name="Graham J."/>
            <person name="Grandbois E."/>
            <person name="Grewal S."/>
            <person name="Gyaltsen K."/>
            <person name="Hafez N."/>
            <person name="Hagos B."/>
            <person name="Hall J."/>
            <person name="Henson C."/>
            <person name="Hollinger A."/>
            <person name="Honan T."/>
            <person name="Huard M.D."/>
            <person name="Hughes L."/>
            <person name="Hurhula B."/>
            <person name="Husby M.E."/>
            <person name="Kamat A."/>
            <person name="Kanga B."/>
            <person name="Kashin S."/>
            <person name="Khazanovich D."/>
            <person name="Kisner P."/>
            <person name="Lance K."/>
            <person name="Lara M."/>
            <person name="Lee W."/>
            <person name="Lennon N."/>
            <person name="Letendre F."/>
            <person name="LeVine R."/>
            <person name="Lipovsky A."/>
            <person name="Liu X."/>
            <person name="Liu J."/>
            <person name="Liu S."/>
            <person name="Lokyitsang T."/>
            <person name="Lokyitsang Y."/>
            <person name="Lubonja R."/>
            <person name="Lui A."/>
            <person name="MacDonald P."/>
            <person name="Magnisalis V."/>
            <person name="Maru K."/>
            <person name="Matthews C."/>
            <person name="McCusker W."/>
            <person name="McDonough S."/>
            <person name="Mehta T."/>
            <person name="Meldrim J."/>
            <person name="Meneus L."/>
            <person name="Mihai O."/>
            <person name="Mihalev A."/>
            <person name="Mihova T."/>
            <person name="Mittelman R."/>
            <person name="Mlenga V."/>
            <person name="Montmayeur A."/>
            <person name="Mulrain L."/>
            <person name="Navidi A."/>
            <person name="Naylor J."/>
            <person name="Negash T."/>
            <person name="Nguyen T."/>
            <person name="Nguyen N."/>
            <person name="Nicol R."/>
            <person name="Norbu C."/>
            <person name="Norbu N."/>
            <person name="Novod N."/>
            <person name="O'Neill B."/>
            <person name="Osman S."/>
            <person name="Markiewicz E."/>
            <person name="Oyono O.L."/>
            <person name="Patti C."/>
            <person name="Phunkhang P."/>
            <person name="Pierre F."/>
            <person name="Priest M."/>
            <person name="Raghuraman S."/>
            <person name="Rege F."/>
            <person name="Reyes R."/>
            <person name="Rise C."/>
            <person name="Rogov P."/>
            <person name="Ross K."/>
            <person name="Ryan E."/>
            <person name="Settipalli S."/>
            <person name="Shea T."/>
            <person name="Sherpa N."/>
            <person name="Shi L."/>
            <person name="Shih D."/>
            <person name="Sparrow T."/>
            <person name="Spaulding J."/>
            <person name="Stalker J."/>
            <person name="Stange-Thomann N."/>
            <person name="Stavropoulos S."/>
            <person name="Stone C."/>
            <person name="Strader C."/>
            <person name="Tesfaye S."/>
            <person name="Thomson T."/>
            <person name="Thoulutsang Y."/>
            <person name="Thoulutsang D."/>
            <person name="Topham K."/>
            <person name="Topping I."/>
            <person name="Tsamla T."/>
            <person name="Vassiliev H."/>
            <person name="Vo A."/>
            <person name="Wangchuk T."/>
            <person name="Wangdi T."/>
            <person name="Weiand M."/>
            <person name="Wilkinson J."/>
            <person name="Wilson A."/>
            <person name="Yadav S."/>
            <person name="Young G."/>
            <person name="Yu Q."/>
            <person name="Zembek L."/>
            <person name="Zhong D."/>
            <person name="Zimmer A."/>
            <person name="Zwirko Z."/>
            <person name="Jaffe D.B."/>
            <person name="Alvarez P."/>
            <person name="Brockman W."/>
            <person name="Butler J."/>
            <person name="Chin C."/>
            <person name="Gnerre S."/>
            <person name="Grabherr M."/>
            <person name="Kleber M."/>
            <person name="Mauceli E."/>
            <person name="MacCallum I."/>
        </authorList>
    </citation>
    <scope>NUCLEOTIDE SEQUENCE [LARGE SCALE GENOMIC DNA]</scope>
    <source>
        <strain evidence="9">Tucson 14030-0811.24</strain>
    </source>
</reference>
<organism evidence="8 9">
    <name type="scientific">Drosophila willistoni</name>
    <name type="common">Fruit fly</name>
    <dbReference type="NCBI Taxonomy" id="7260"/>
    <lineage>
        <taxon>Eukaryota</taxon>
        <taxon>Metazoa</taxon>
        <taxon>Ecdysozoa</taxon>
        <taxon>Arthropoda</taxon>
        <taxon>Hexapoda</taxon>
        <taxon>Insecta</taxon>
        <taxon>Pterygota</taxon>
        <taxon>Neoptera</taxon>
        <taxon>Endopterygota</taxon>
        <taxon>Diptera</taxon>
        <taxon>Brachycera</taxon>
        <taxon>Muscomorpha</taxon>
        <taxon>Ephydroidea</taxon>
        <taxon>Drosophilidae</taxon>
        <taxon>Drosophila</taxon>
        <taxon>Sophophora</taxon>
    </lineage>
</organism>
<dbReference type="SMR" id="B4MKV6"/>
<dbReference type="PhylomeDB" id="B4MKV6"/>
<dbReference type="Pfam" id="PF01607">
    <property type="entry name" value="CBM_14"/>
    <property type="match status" value="5"/>
</dbReference>
<dbReference type="GO" id="GO:0008061">
    <property type="term" value="F:chitin binding"/>
    <property type="evidence" value="ECO:0007669"/>
    <property type="project" value="UniProtKB-KW"/>
</dbReference>
<dbReference type="SUPFAM" id="SSF57625">
    <property type="entry name" value="Invertebrate chitin-binding proteins"/>
    <property type="match status" value="5"/>
</dbReference>
<dbReference type="STRING" id="7260.B4MKV6"/>
<dbReference type="PANTHER" id="PTHR23301:SF106">
    <property type="entry name" value="CHITIN-BINDING TYPE-2 DOMAIN-CONTAINING PROTEIN-RELATED"/>
    <property type="match status" value="1"/>
</dbReference>
<evidence type="ECO:0000313" key="9">
    <source>
        <dbReference type="Proteomes" id="UP000007798"/>
    </source>
</evidence>
<evidence type="ECO:0000256" key="3">
    <source>
        <dbReference type="ARBA" id="ARBA00022737"/>
    </source>
</evidence>
<keyword evidence="4" id="KW-1015">Disulfide bond</keyword>
<feature type="domain" description="Chitin-binding type-2" evidence="7">
    <location>
        <begin position="146"/>
        <end position="207"/>
    </location>
</feature>
<dbReference type="SMART" id="SM00494">
    <property type="entry name" value="ChtBD2"/>
    <property type="match status" value="5"/>
</dbReference>
<dbReference type="eggNOG" id="ENOG502R8G3">
    <property type="taxonomic scope" value="Eukaryota"/>
</dbReference>
<dbReference type="AlphaFoldDB" id="B4MKV6"/>
<dbReference type="Gene3D" id="2.170.140.10">
    <property type="entry name" value="Chitin binding domain"/>
    <property type="match status" value="4"/>
</dbReference>
<evidence type="ECO:0000256" key="1">
    <source>
        <dbReference type="ARBA" id="ARBA00022669"/>
    </source>
</evidence>
<dbReference type="InterPro" id="IPR051940">
    <property type="entry name" value="Chitin_bind-dev_reg"/>
</dbReference>
<feature type="domain" description="Chitin-binding type-2" evidence="7">
    <location>
        <begin position="88"/>
        <end position="144"/>
    </location>
</feature>
<dbReference type="PANTHER" id="PTHR23301">
    <property type="entry name" value="CHITIN BINDING PERITROPHIN-A"/>
    <property type="match status" value="1"/>
</dbReference>
<feature type="domain" description="Chitin-binding type-2" evidence="7">
    <location>
        <begin position="27"/>
        <end position="87"/>
    </location>
</feature>
<dbReference type="OMA" id="CVDVANI"/>
<dbReference type="Proteomes" id="UP000007798">
    <property type="component" value="Unassembled WGS sequence"/>
</dbReference>
<evidence type="ECO:0000256" key="5">
    <source>
        <dbReference type="ARBA" id="ARBA00023180"/>
    </source>
</evidence>
<keyword evidence="3" id="KW-0677">Repeat</keyword>
<evidence type="ECO:0000256" key="6">
    <source>
        <dbReference type="SAM" id="SignalP"/>
    </source>
</evidence>
<dbReference type="GO" id="GO:0005576">
    <property type="term" value="C:extracellular region"/>
    <property type="evidence" value="ECO:0007669"/>
    <property type="project" value="InterPro"/>
</dbReference>
<evidence type="ECO:0000259" key="7">
    <source>
        <dbReference type="PROSITE" id="PS50940"/>
    </source>
</evidence>
<protein>
    <recommendedName>
        <fullName evidence="7">Chitin-binding type-2 domain-containing protein</fullName>
    </recommendedName>
</protein>
<accession>B4MKV6</accession>
<evidence type="ECO:0000256" key="2">
    <source>
        <dbReference type="ARBA" id="ARBA00022729"/>
    </source>
</evidence>
<feature type="domain" description="Chitin-binding type-2" evidence="7">
    <location>
        <begin position="279"/>
        <end position="333"/>
    </location>
</feature>
<dbReference type="InParanoid" id="B4MKV6"/>
<sequence>MRCYPILGICLVVLCLTPSLYAINDYEQLCRLFKNGTLIRKPGTCNEYIDCIDGEGTIQVCPSAQNFFNPTEQKCSTVNAVTTNTYCGNRCEGLDSVWVSDPTDCQQYFYCRNGEALSGYCSGTQHFEESSQTCVYSVDSECVDVANICEILPDKTKFRNENDCSTYYECDKNGNHELKSCSTSKATKYFDVETGTCVAPNTVACTAHPKDGVCLNGSKPKSGYVTDGATCRGYFHCKDLGSVEDLNPTWYQCPEGYFFDESRGGCATATSVICTHNRCDGRGSMLVTSSSNECHNYIRCVNGLETEELTCNWDYFFDESIQACTSKIIYDGCCDGQD</sequence>
<gene>
    <name evidence="8" type="primary">Dwil\GK16942</name>
    <name evidence="8" type="ORF">Dwil_GK16942</name>
</gene>
<keyword evidence="5" id="KW-0325">Glycoprotein</keyword>
<feature type="signal peptide" evidence="6">
    <location>
        <begin position="1"/>
        <end position="22"/>
    </location>
</feature>
<dbReference type="PROSITE" id="PS50940">
    <property type="entry name" value="CHIT_BIND_II"/>
    <property type="match status" value="5"/>
</dbReference>
<dbReference type="OrthoDB" id="6020543at2759"/>
<name>B4MKV6_DROWI</name>
<dbReference type="EMBL" id="CH963847">
    <property type="protein sequence ID" value="EDW72881.1"/>
    <property type="molecule type" value="Genomic_DNA"/>
</dbReference>
<keyword evidence="1" id="KW-0147">Chitin-binding</keyword>
<feature type="chain" id="PRO_5002818048" description="Chitin-binding type-2 domain-containing protein" evidence="6">
    <location>
        <begin position="23"/>
        <end position="338"/>
    </location>
</feature>
<dbReference type="HOGENOM" id="CLU_045312_1_0_1"/>
<evidence type="ECO:0000313" key="8">
    <source>
        <dbReference type="EMBL" id="EDW72881.1"/>
    </source>
</evidence>
<dbReference type="InterPro" id="IPR002557">
    <property type="entry name" value="Chitin-bd_dom"/>
</dbReference>